<keyword evidence="13" id="KW-1185">Reference proteome</keyword>
<dbReference type="PRINTS" id="PR01488">
    <property type="entry name" value="RTXTOXINA"/>
</dbReference>
<name>A0A1N7LD64_9RHOB</name>
<dbReference type="GO" id="GO:0006508">
    <property type="term" value="P:proteolysis"/>
    <property type="evidence" value="ECO:0007669"/>
    <property type="project" value="InterPro"/>
</dbReference>
<dbReference type="SUPFAM" id="SSF55486">
    <property type="entry name" value="Metalloproteases ('zincins'), catalytic domain"/>
    <property type="match status" value="1"/>
</dbReference>
<keyword evidence="6" id="KW-0800">Toxin</keyword>
<evidence type="ECO:0000256" key="7">
    <source>
        <dbReference type="ARBA" id="ARBA00022737"/>
    </source>
</evidence>
<comment type="subcellular location">
    <subcellularLocation>
        <location evidence="2">Membrane</location>
    </subcellularLocation>
    <subcellularLocation>
        <location evidence="3">Secreted</location>
    </subcellularLocation>
</comment>
<dbReference type="InterPro" id="IPR050557">
    <property type="entry name" value="RTX_toxin/Mannuronan_C5-epim"/>
</dbReference>
<dbReference type="GO" id="GO:0016020">
    <property type="term" value="C:membrane"/>
    <property type="evidence" value="ECO:0007669"/>
    <property type="project" value="UniProtKB-SubCell"/>
</dbReference>
<dbReference type="Gene3D" id="2.60.120.380">
    <property type="match status" value="1"/>
</dbReference>
<dbReference type="InterPro" id="IPR013858">
    <property type="entry name" value="Peptidase_M10B_C"/>
</dbReference>
<keyword evidence="7" id="KW-0677">Repeat</keyword>
<dbReference type="Gene3D" id="3.40.390.10">
    <property type="entry name" value="Collagenase (Catalytic Domain)"/>
    <property type="match status" value="1"/>
</dbReference>
<dbReference type="Pfam" id="PF10462">
    <property type="entry name" value="Peptidase_M66"/>
    <property type="match status" value="1"/>
</dbReference>
<gene>
    <name evidence="12" type="ORF">SAMN05421580_10412</name>
</gene>
<dbReference type="InterPro" id="IPR034033">
    <property type="entry name" value="Serralysin-like"/>
</dbReference>
<dbReference type="InterPro" id="IPR011049">
    <property type="entry name" value="Serralysin-like_metalloprot_C"/>
</dbReference>
<proteinExistence type="inferred from homology"/>
<dbReference type="InterPro" id="IPR018511">
    <property type="entry name" value="Hemolysin-typ_Ca-bd_CS"/>
</dbReference>
<dbReference type="GO" id="GO:0005615">
    <property type="term" value="C:extracellular space"/>
    <property type="evidence" value="ECO:0007669"/>
    <property type="project" value="InterPro"/>
</dbReference>
<dbReference type="GO" id="GO:0008270">
    <property type="term" value="F:zinc ion binding"/>
    <property type="evidence" value="ECO:0007669"/>
    <property type="project" value="InterPro"/>
</dbReference>
<sequence>MCDMCQMIERDSEACAFETTTVQAALAETTDAAAGTATSYTIQVGDSFSGAISSAGDQDAVRLWMDAGASYQITLTGGTLADPFVSLLNSDGQTLAYDDDDGDGAVITHTATSSGYYYIQAQDAFDMLTGSYTLNVVQTAAPSLPADGSLDEMADYLVNGYWSDLGSSARSFDTSGSNVITYDLQGLSAEGQQLALWAMAAWEAVADVQFSAATGTADIVFDDSQSGAFTSLTTSGSDIVQSVVNISSAWLTSYGTTLDSYSFQTYVHELGHALGLGHMGNYDGTASFPNDATFGNDSWQLSVMSYFSQTDNYTTSASYAGVVSAMLADVIAIQSIYGASTLFAGDTYYGAGASSAGYLSPLFDALVPGTSSDLYGGNPVALTIYDGGGLDTIDVSYSTADQVLSLLAESFSNIAGLVGNLAIARDTVIEDGITGEGNDFIIGNAAANRLAGNGGDDTLDGGDGDDTLAGGAGADLLLGGAGNDFYMVDNAADVVLETVSTVDLSDAGGNDTIFSSVSFSLAASVGTGFVEDLTLTGSAVDGRGNALANTITGNSLANRLDGGLGNDTLRGEGGNDALWGQDGDDRLEAGDGDDFLAGETGADELFGGLGNDSLFGGSENDTLRGEDGNDTLWGEDGDDRLEAGDGADFLFGGVGNDVLFGATGNDTLSGEDGDDFLAGEAGDDDLFGGLGNDLMLGGTENDTIRGDAGNDTLWGEDGDDRLEAGDGADFLGGGAGNDQLFASTGNDTLRGEDGDDFLAGEAGDDDLYGGLGNDLLLGGSESDTLRGDDGNDTLWGETGDDRLESGDGADFLFGGLGNDQLFGASGNDVMFGGEGGDFIAGEAGDDDIYGGADNDMLLGGTENDTIRGEDGNDTLWGEAGDDRLEAGDGADVLDGGAGNDQLFAATGDDTLYGGDGGDFMAGEAGDDLMYGGADNDLLLAGADNDTLVGGAGNDTLYGESGADHFVFATGDGADVIADFLAAAGDLIDLTGLSAVTDFTDLMSYASTISGSTLLDFGAGDSLTLNGYTAPDLEAGWFLFA</sequence>
<dbReference type="InterPro" id="IPR001343">
    <property type="entry name" value="Hemolysn_Ca-bd"/>
</dbReference>
<evidence type="ECO:0000313" key="12">
    <source>
        <dbReference type="EMBL" id="SIS71731.1"/>
    </source>
</evidence>
<comment type="similarity">
    <text evidence="4">Belongs to the peptidase M10B family.</text>
</comment>
<dbReference type="Pfam" id="PF08548">
    <property type="entry name" value="Peptidase_M10_C"/>
    <property type="match status" value="1"/>
</dbReference>
<dbReference type="AlphaFoldDB" id="A0A1N7LD64"/>
<dbReference type="Pfam" id="PF00353">
    <property type="entry name" value="HemolysinCabind"/>
    <property type="match status" value="11"/>
</dbReference>
<evidence type="ECO:0000256" key="8">
    <source>
        <dbReference type="ARBA" id="ARBA00023026"/>
    </source>
</evidence>
<evidence type="ECO:0000256" key="9">
    <source>
        <dbReference type="ARBA" id="ARBA00023136"/>
    </source>
</evidence>
<protein>
    <submittedName>
        <fullName evidence="12">Serralysin</fullName>
    </submittedName>
</protein>
<dbReference type="SUPFAM" id="SSF51120">
    <property type="entry name" value="beta-Roll"/>
    <property type="match status" value="5"/>
</dbReference>
<evidence type="ECO:0000256" key="6">
    <source>
        <dbReference type="ARBA" id="ARBA00022656"/>
    </source>
</evidence>
<keyword evidence="8" id="KW-0843">Virulence</keyword>
<dbReference type="OrthoDB" id="733404at2"/>
<dbReference type="PROSITE" id="PS00330">
    <property type="entry name" value="HEMOLYSIN_CALCIUM"/>
    <property type="match status" value="5"/>
</dbReference>
<evidence type="ECO:0000256" key="4">
    <source>
        <dbReference type="ARBA" id="ARBA00009490"/>
    </source>
</evidence>
<evidence type="ECO:0000256" key="5">
    <source>
        <dbReference type="ARBA" id="ARBA00022525"/>
    </source>
</evidence>
<dbReference type="InterPro" id="IPR006026">
    <property type="entry name" value="Peptidase_Metallo"/>
</dbReference>
<reference evidence="13" key="1">
    <citation type="submission" date="2017-01" db="EMBL/GenBank/DDBJ databases">
        <authorList>
            <person name="Varghese N."/>
            <person name="Submissions S."/>
        </authorList>
    </citation>
    <scope>NUCLEOTIDE SEQUENCE [LARGE SCALE GENOMIC DNA]</scope>
    <source>
        <strain evidence="13">DSM 19945</strain>
    </source>
</reference>
<dbReference type="PANTHER" id="PTHR38340:SF1">
    <property type="entry name" value="S-LAYER PROTEIN"/>
    <property type="match status" value="1"/>
</dbReference>
<dbReference type="GO" id="GO:0090729">
    <property type="term" value="F:toxin activity"/>
    <property type="evidence" value="ECO:0007669"/>
    <property type="project" value="UniProtKB-KW"/>
</dbReference>
<dbReference type="EMBL" id="FTOG01000004">
    <property type="protein sequence ID" value="SIS71731.1"/>
    <property type="molecule type" value="Genomic_DNA"/>
</dbReference>
<accession>A0A1N7LD64</accession>
<evidence type="ECO:0000313" key="13">
    <source>
        <dbReference type="Proteomes" id="UP000186221"/>
    </source>
</evidence>
<dbReference type="SMART" id="SM00235">
    <property type="entry name" value="ZnMc"/>
    <property type="match status" value="1"/>
</dbReference>
<feature type="region of interest" description="Disordered" evidence="10">
    <location>
        <begin position="572"/>
        <end position="593"/>
    </location>
</feature>
<dbReference type="STRING" id="453582.SAMN05421580_10412"/>
<evidence type="ECO:0000256" key="2">
    <source>
        <dbReference type="ARBA" id="ARBA00004370"/>
    </source>
</evidence>
<evidence type="ECO:0000256" key="3">
    <source>
        <dbReference type="ARBA" id="ARBA00004613"/>
    </source>
</evidence>
<dbReference type="InterPro" id="IPR024079">
    <property type="entry name" value="MetalloPept_cat_dom_sf"/>
</dbReference>
<dbReference type="GO" id="GO:0005509">
    <property type="term" value="F:calcium ion binding"/>
    <property type="evidence" value="ECO:0007669"/>
    <property type="project" value="InterPro"/>
</dbReference>
<dbReference type="InterPro" id="IPR003995">
    <property type="entry name" value="RTX_toxin_determinant-A"/>
</dbReference>
<dbReference type="PANTHER" id="PTHR38340">
    <property type="entry name" value="S-LAYER PROTEIN"/>
    <property type="match status" value="1"/>
</dbReference>
<dbReference type="PRINTS" id="PR00313">
    <property type="entry name" value="CABNDNGRPT"/>
</dbReference>
<dbReference type="Gene3D" id="2.150.10.10">
    <property type="entry name" value="Serralysin-like metalloprotease, C-terminal"/>
    <property type="match status" value="9"/>
</dbReference>
<evidence type="ECO:0000259" key="11">
    <source>
        <dbReference type="SMART" id="SM00235"/>
    </source>
</evidence>
<feature type="domain" description="Peptidase metallopeptidase" evidence="11">
    <location>
        <begin position="169"/>
        <end position="309"/>
    </location>
</feature>
<dbReference type="CDD" id="cd04277">
    <property type="entry name" value="ZnMc_serralysin_like"/>
    <property type="match status" value="1"/>
</dbReference>
<organism evidence="12 13">
    <name type="scientific">Rhodobacter aestuarii</name>
    <dbReference type="NCBI Taxonomy" id="453582"/>
    <lineage>
        <taxon>Bacteria</taxon>
        <taxon>Pseudomonadati</taxon>
        <taxon>Pseudomonadota</taxon>
        <taxon>Alphaproteobacteria</taxon>
        <taxon>Rhodobacterales</taxon>
        <taxon>Rhodobacter group</taxon>
        <taxon>Rhodobacter</taxon>
    </lineage>
</organism>
<evidence type="ECO:0000256" key="10">
    <source>
        <dbReference type="SAM" id="MobiDB-lite"/>
    </source>
</evidence>
<keyword evidence="9" id="KW-0472">Membrane</keyword>
<evidence type="ECO:0000256" key="1">
    <source>
        <dbReference type="ARBA" id="ARBA00001913"/>
    </source>
</evidence>
<keyword evidence="5" id="KW-0964">Secreted</keyword>
<comment type="cofactor">
    <cofactor evidence="1">
        <name>Ca(2+)</name>
        <dbReference type="ChEBI" id="CHEBI:29108"/>
    </cofactor>
</comment>
<dbReference type="GO" id="GO:0008237">
    <property type="term" value="F:metallopeptidase activity"/>
    <property type="evidence" value="ECO:0007669"/>
    <property type="project" value="InterPro"/>
</dbReference>
<dbReference type="Proteomes" id="UP000186221">
    <property type="component" value="Unassembled WGS sequence"/>
</dbReference>
<feature type="region of interest" description="Disordered" evidence="10">
    <location>
        <begin position="780"/>
        <end position="801"/>
    </location>
</feature>